<dbReference type="InterPro" id="IPR050810">
    <property type="entry name" value="Bact_Secretion_Sys_Channel"/>
</dbReference>
<dbReference type="EMBL" id="CP036349">
    <property type="protein sequence ID" value="QDV75485.1"/>
    <property type="molecule type" value="Genomic_DNA"/>
</dbReference>
<dbReference type="AlphaFoldDB" id="A0A518KCH7"/>
<dbReference type="Proteomes" id="UP000316426">
    <property type="component" value="Chromosome"/>
</dbReference>
<dbReference type="InterPro" id="IPR005644">
    <property type="entry name" value="NolW-like"/>
</dbReference>
<proteinExistence type="predicted"/>
<dbReference type="PANTHER" id="PTHR30332">
    <property type="entry name" value="PROBABLE GENERAL SECRETION PATHWAY PROTEIN D"/>
    <property type="match status" value="1"/>
</dbReference>
<evidence type="ECO:0000256" key="4">
    <source>
        <dbReference type="SAM" id="MobiDB-lite"/>
    </source>
</evidence>
<feature type="compositionally biased region" description="Acidic residues" evidence="4">
    <location>
        <begin position="604"/>
        <end position="626"/>
    </location>
</feature>
<sequence>MPAARPCYKNLLVATTGFIAVIALGLFADDRALAQPPGVVIQGQPFRGGRPPGMAMPSGAQPGQPPGDQSKSDDKDKKEEGEKKDDDKDKKDEEKKDGAVKRPDEPPKPADPRELDAKPDASGRITFSFNGQSWADVLQWLANVSELSLDWRELPSDYLNLTTQRSYTLDEARDLINRHLQARGYALLLSGEVLSVVKLDAVDPSLVPRVTEEDLYDLLPHDLVKLSIELPEGLDVTKAVEDVKQALSPNAKVLPLAATKRLLMIDTVANLRMVSALLNAERLAVEGRAVPREFVLQYVQAASVIDTLYVVLGLDPNSRPSQMELQMQQQKMQLMQQLAQRGKDVTQMLKKDGPPVYLAYNRQRNSVLVNAPEAEMRVIERTIKALDIPVGGAAAADDDGPMVRTLEQYRLKTISPDAVITTLEEIGNLSPRAELRGDSDSKTIFARASDADHEKIAELIEQLDGSETQVEVFWLRRLPAEAVAGSIQSLIIEKPKKKDNNNDYPFYVFGGRRNQEPEEPETLLRVDADIENNRLIARGTPQQLDEVRDLLVKLGEPLGEGGDNRRVRVFDALDPDETQRLLDQIKAAWPAVGGGTELVIPPAPEEDAPADDDNDGDDDDDDDDKEEPTRGTVAVVTNPTPFRLLTTTTGSKPTDAEPTQQSKRDAEASDDSSPVTVQVDQRGRLVIASDDTAALDRLQELVEDLAPEPAKYEVFHVKNRTPDDIVYNLETYFKDFLAEDDDEPILDWWGRMRGGNSDKEPEPVRLSRRKPLRFLADDWSSSILVANATAAQLEEMERLINAWDRQPVNDRILTRRTATVKLRFSKASVVVSALKDVYRDLLSKGDREFDTEEEKASGTSLRYLTRIQHAAGDPTEPAGIPFGGVLSLGSDDAANVVIVSARSEVFDSVLETIEDIDQQARPTTTVQVVQLEGGLASNELRQALSRALTGEGAASAGNNNDRDRRGGDSRRGRDRGRGRGRGRD</sequence>
<feature type="region of interest" description="Disordered" evidence="4">
    <location>
        <begin position="947"/>
        <end position="984"/>
    </location>
</feature>
<accession>A0A518KCH7</accession>
<feature type="compositionally biased region" description="Basic and acidic residues" evidence="4">
    <location>
        <begin position="70"/>
        <end position="121"/>
    </location>
</feature>
<dbReference type="RefSeq" id="WP_145114803.1">
    <property type="nucleotide sequence ID" value="NZ_CP036349.1"/>
</dbReference>
<feature type="domain" description="NolW-like" evidence="5">
    <location>
        <begin position="817"/>
        <end position="920"/>
    </location>
</feature>
<dbReference type="GO" id="GO:0009306">
    <property type="term" value="P:protein secretion"/>
    <property type="evidence" value="ECO:0007669"/>
    <property type="project" value="TreeGrafter"/>
</dbReference>
<gene>
    <name evidence="6" type="ORF">Spa11_37030</name>
</gene>
<feature type="compositionally biased region" description="Low complexity" evidence="4">
    <location>
        <begin position="42"/>
        <end position="53"/>
    </location>
</feature>
<evidence type="ECO:0000256" key="2">
    <source>
        <dbReference type="ARBA" id="ARBA00022729"/>
    </source>
</evidence>
<feature type="region of interest" description="Disordered" evidence="4">
    <location>
        <begin position="594"/>
        <end position="677"/>
    </location>
</feature>
<keyword evidence="2" id="KW-0732">Signal</keyword>
<dbReference type="GO" id="GO:0016020">
    <property type="term" value="C:membrane"/>
    <property type="evidence" value="ECO:0007669"/>
    <property type="project" value="UniProtKB-SubCell"/>
</dbReference>
<evidence type="ECO:0000259" key="5">
    <source>
        <dbReference type="Pfam" id="PF03958"/>
    </source>
</evidence>
<name>A0A518KCH7_9BACT</name>
<evidence type="ECO:0000256" key="3">
    <source>
        <dbReference type="ARBA" id="ARBA00023136"/>
    </source>
</evidence>
<keyword evidence="7" id="KW-1185">Reference proteome</keyword>
<organism evidence="6 7">
    <name type="scientific">Botrimarina mediterranea</name>
    <dbReference type="NCBI Taxonomy" id="2528022"/>
    <lineage>
        <taxon>Bacteria</taxon>
        <taxon>Pseudomonadati</taxon>
        <taxon>Planctomycetota</taxon>
        <taxon>Planctomycetia</taxon>
        <taxon>Pirellulales</taxon>
        <taxon>Lacipirellulaceae</taxon>
        <taxon>Botrimarina</taxon>
    </lineage>
</organism>
<dbReference type="PANTHER" id="PTHR30332:SF24">
    <property type="entry name" value="SECRETIN GSPD-RELATED"/>
    <property type="match status" value="1"/>
</dbReference>
<dbReference type="KEGG" id="bmei:Spa11_37030"/>
<dbReference type="GO" id="GO:0015627">
    <property type="term" value="C:type II protein secretion system complex"/>
    <property type="evidence" value="ECO:0007669"/>
    <property type="project" value="TreeGrafter"/>
</dbReference>
<dbReference type="InterPro" id="IPR038591">
    <property type="entry name" value="NolW-like_sf"/>
</dbReference>
<evidence type="ECO:0000313" key="6">
    <source>
        <dbReference type="EMBL" id="QDV75485.1"/>
    </source>
</evidence>
<keyword evidence="3" id="KW-0472">Membrane</keyword>
<comment type="subcellular location">
    <subcellularLocation>
        <location evidence="1">Membrane</location>
    </subcellularLocation>
</comment>
<reference evidence="6 7" key="1">
    <citation type="submission" date="2019-02" db="EMBL/GenBank/DDBJ databases">
        <title>Deep-cultivation of Planctomycetes and their phenomic and genomic characterization uncovers novel biology.</title>
        <authorList>
            <person name="Wiegand S."/>
            <person name="Jogler M."/>
            <person name="Boedeker C."/>
            <person name="Pinto D."/>
            <person name="Vollmers J."/>
            <person name="Rivas-Marin E."/>
            <person name="Kohn T."/>
            <person name="Peeters S.H."/>
            <person name="Heuer A."/>
            <person name="Rast P."/>
            <person name="Oberbeckmann S."/>
            <person name="Bunk B."/>
            <person name="Jeske O."/>
            <person name="Meyerdierks A."/>
            <person name="Storesund J.E."/>
            <person name="Kallscheuer N."/>
            <person name="Luecker S."/>
            <person name="Lage O.M."/>
            <person name="Pohl T."/>
            <person name="Merkel B.J."/>
            <person name="Hornburger P."/>
            <person name="Mueller R.-W."/>
            <person name="Bruemmer F."/>
            <person name="Labrenz M."/>
            <person name="Spormann A.M."/>
            <person name="Op den Camp H."/>
            <person name="Overmann J."/>
            <person name="Amann R."/>
            <person name="Jetten M.S.M."/>
            <person name="Mascher T."/>
            <person name="Medema M.H."/>
            <person name="Devos D.P."/>
            <person name="Kaster A.-K."/>
            <person name="Ovreas L."/>
            <person name="Rohde M."/>
            <person name="Galperin M.Y."/>
            <person name="Jogler C."/>
        </authorList>
    </citation>
    <scope>NUCLEOTIDE SEQUENCE [LARGE SCALE GENOMIC DNA]</scope>
    <source>
        <strain evidence="6 7">Spa11</strain>
    </source>
</reference>
<feature type="domain" description="NolW-like" evidence="5">
    <location>
        <begin position="409"/>
        <end position="465"/>
    </location>
</feature>
<evidence type="ECO:0000256" key="1">
    <source>
        <dbReference type="ARBA" id="ARBA00004370"/>
    </source>
</evidence>
<dbReference type="Pfam" id="PF03958">
    <property type="entry name" value="Secretin_N"/>
    <property type="match status" value="2"/>
</dbReference>
<protein>
    <submittedName>
        <fullName evidence="6">Bacterial type II/III secretion system short domain protein</fullName>
    </submittedName>
</protein>
<dbReference type="Gene3D" id="3.30.1370.120">
    <property type="match status" value="3"/>
</dbReference>
<feature type="compositionally biased region" description="Polar residues" evidence="4">
    <location>
        <begin position="635"/>
        <end position="661"/>
    </location>
</feature>
<evidence type="ECO:0000313" key="7">
    <source>
        <dbReference type="Proteomes" id="UP000316426"/>
    </source>
</evidence>
<feature type="region of interest" description="Disordered" evidence="4">
    <location>
        <begin position="42"/>
        <end position="122"/>
    </location>
</feature>
<feature type="compositionally biased region" description="Basic and acidic residues" evidence="4">
    <location>
        <begin position="960"/>
        <end position="984"/>
    </location>
</feature>